<protein>
    <submittedName>
        <fullName evidence="1">Uncharacterized protein</fullName>
    </submittedName>
</protein>
<sequence length="114" mass="13511">MIRDDYTDWDECPEVNECELIRSFLELVDSMVKDIQHLKAETIKARYRLSQNLDPEHQWISSVDLLSGLDTPHYDNLAYQEYMRIYYDGGDPMSFKEHVDSMVRLAKGQDNNQY</sequence>
<proteinExistence type="predicted"/>
<name>A0A9D2L752_9FIRM</name>
<dbReference type="AlphaFoldDB" id="A0A9D2L752"/>
<comment type="caution">
    <text evidence="1">The sequence shown here is derived from an EMBL/GenBank/DDBJ whole genome shotgun (WGS) entry which is preliminary data.</text>
</comment>
<dbReference type="Proteomes" id="UP000886804">
    <property type="component" value="Unassembled WGS sequence"/>
</dbReference>
<reference evidence="1" key="1">
    <citation type="journal article" date="2021" name="PeerJ">
        <title>Extensive microbial diversity within the chicken gut microbiome revealed by metagenomics and culture.</title>
        <authorList>
            <person name="Gilroy R."/>
            <person name="Ravi A."/>
            <person name="Getino M."/>
            <person name="Pursley I."/>
            <person name="Horton D.L."/>
            <person name="Alikhan N.F."/>
            <person name="Baker D."/>
            <person name="Gharbi K."/>
            <person name="Hall N."/>
            <person name="Watson M."/>
            <person name="Adriaenssens E.M."/>
            <person name="Foster-Nyarko E."/>
            <person name="Jarju S."/>
            <person name="Secka A."/>
            <person name="Antonio M."/>
            <person name="Oren A."/>
            <person name="Chaudhuri R.R."/>
            <person name="La Ragione R."/>
            <person name="Hildebrand F."/>
            <person name="Pallen M.J."/>
        </authorList>
    </citation>
    <scope>NUCLEOTIDE SEQUENCE</scope>
    <source>
        <strain evidence="1">CHK188-4685</strain>
    </source>
</reference>
<organism evidence="1 2">
    <name type="scientific">Candidatus Enterocloster faecavium</name>
    <dbReference type="NCBI Taxonomy" id="2838560"/>
    <lineage>
        <taxon>Bacteria</taxon>
        <taxon>Bacillati</taxon>
        <taxon>Bacillota</taxon>
        <taxon>Clostridia</taxon>
        <taxon>Lachnospirales</taxon>
        <taxon>Lachnospiraceae</taxon>
        <taxon>Enterocloster</taxon>
    </lineage>
</organism>
<dbReference type="EMBL" id="DWYS01000059">
    <property type="protein sequence ID" value="HJB07209.1"/>
    <property type="molecule type" value="Genomic_DNA"/>
</dbReference>
<accession>A0A9D2L752</accession>
<evidence type="ECO:0000313" key="1">
    <source>
        <dbReference type="EMBL" id="HJB07209.1"/>
    </source>
</evidence>
<gene>
    <name evidence="1" type="ORF">H9716_05020</name>
</gene>
<evidence type="ECO:0000313" key="2">
    <source>
        <dbReference type="Proteomes" id="UP000886804"/>
    </source>
</evidence>
<reference evidence="1" key="2">
    <citation type="submission" date="2021-04" db="EMBL/GenBank/DDBJ databases">
        <authorList>
            <person name="Gilroy R."/>
        </authorList>
    </citation>
    <scope>NUCLEOTIDE SEQUENCE</scope>
    <source>
        <strain evidence="1">CHK188-4685</strain>
    </source>
</reference>